<evidence type="ECO:0000313" key="1">
    <source>
        <dbReference type="EnsemblMetazoa" id="OVOC7740.1"/>
    </source>
</evidence>
<evidence type="ECO:0000313" key="2">
    <source>
        <dbReference type="Proteomes" id="UP000024404"/>
    </source>
</evidence>
<reference evidence="1" key="2">
    <citation type="submission" date="2022-06" db="UniProtKB">
        <authorList>
            <consortium name="EnsemblMetazoa"/>
        </authorList>
    </citation>
    <scope>IDENTIFICATION</scope>
</reference>
<accession>A0A8R1Y2A3</accession>
<name>A0A8R1Y2A3_ONCVO</name>
<organism evidence="1 2">
    <name type="scientific">Onchocerca volvulus</name>
    <dbReference type="NCBI Taxonomy" id="6282"/>
    <lineage>
        <taxon>Eukaryota</taxon>
        <taxon>Metazoa</taxon>
        <taxon>Ecdysozoa</taxon>
        <taxon>Nematoda</taxon>
        <taxon>Chromadorea</taxon>
        <taxon>Rhabditida</taxon>
        <taxon>Spirurina</taxon>
        <taxon>Spiruromorpha</taxon>
        <taxon>Filarioidea</taxon>
        <taxon>Onchocercidae</taxon>
        <taxon>Onchocerca</taxon>
    </lineage>
</organism>
<protein>
    <submittedName>
        <fullName evidence="1">Uncharacterized protein</fullName>
    </submittedName>
</protein>
<dbReference type="Proteomes" id="UP000024404">
    <property type="component" value="Unassembled WGS sequence"/>
</dbReference>
<dbReference type="AlphaFoldDB" id="A0A8R1Y2A3"/>
<keyword evidence="2" id="KW-1185">Reference proteome</keyword>
<dbReference type="EnsemblMetazoa" id="OVOC7740.1">
    <property type="protein sequence ID" value="OVOC7740.1"/>
    <property type="gene ID" value="WBGene00244549"/>
</dbReference>
<sequence length="44" mass="4842">MKKSNKFISDITHLASCSQNSITDSGSGTVNQLNPKLNTMYRPI</sequence>
<proteinExistence type="predicted"/>
<reference evidence="2" key="1">
    <citation type="submission" date="2013-10" db="EMBL/GenBank/DDBJ databases">
        <title>Genome sequencing of Onchocerca volvulus.</title>
        <authorList>
            <person name="Cotton J."/>
            <person name="Tsai J."/>
            <person name="Stanley E."/>
            <person name="Tracey A."/>
            <person name="Holroyd N."/>
            <person name="Lustigman S."/>
            <person name="Berriman M."/>
        </authorList>
    </citation>
    <scope>NUCLEOTIDE SEQUENCE</scope>
</reference>
<dbReference type="EMBL" id="CMVM020000231">
    <property type="status" value="NOT_ANNOTATED_CDS"/>
    <property type="molecule type" value="Genomic_DNA"/>
</dbReference>